<comment type="similarity">
    <text evidence="3 12">Belongs to the IlvD/Edd family.</text>
</comment>
<evidence type="ECO:0000256" key="9">
    <source>
        <dbReference type="ARBA" id="ARBA00023239"/>
    </source>
</evidence>
<dbReference type="PANTHER" id="PTHR43661:SF1">
    <property type="entry name" value="PHOSPHOGLUCONATE DEHYDRATASE"/>
    <property type="match status" value="1"/>
</dbReference>
<dbReference type="Pfam" id="PF01081">
    <property type="entry name" value="Aldolase"/>
    <property type="match status" value="1"/>
</dbReference>
<dbReference type="InterPro" id="IPR037237">
    <property type="entry name" value="IlvD/EDD_N"/>
</dbReference>
<evidence type="ECO:0000256" key="12">
    <source>
        <dbReference type="HAMAP-Rule" id="MF_02094"/>
    </source>
</evidence>
<evidence type="ECO:0000259" key="15">
    <source>
        <dbReference type="Pfam" id="PF24877"/>
    </source>
</evidence>
<dbReference type="NCBIfam" id="TIGR01196">
    <property type="entry name" value="edd"/>
    <property type="match status" value="1"/>
</dbReference>
<name>A0A376WXF1_ECOLX</name>
<dbReference type="NCBIfam" id="TIGR01182">
    <property type="entry name" value="eda"/>
    <property type="match status" value="1"/>
</dbReference>
<evidence type="ECO:0000256" key="11">
    <source>
        <dbReference type="ARBA" id="ARBA00023277"/>
    </source>
</evidence>
<evidence type="ECO:0000256" key="13">
    <source>
        <dbReference type="NCBIfam" id="TIGR01196"/>
    </source>
</evidence>
<dbReference type="UniPathway" id="UPA00226"/>
<dbReference type="SUPFAM" id="SSF143975">
    <property type="entry name" value="IlvD/EDD N-terminal domain-like"/>
    <property type="match status" value="1"/>
</dbReference>
<feature type="binding site" evidence="12">
    <location>
        <position position="221"/>
    </location>
    <ligand>
        <name>[4Fe-4S] cluster</name>
        <dbReference type="ChEBI" id="CHEBI:49883"/>
    </ligand>
</feature>
<keyword evidence="6 12" id="KW-0408">Iron</keyword>
<evidence type="ECO:0000256" key="4">
    <source>
        <dbReference type="ARBA" id="ARBA00022485"/>
    </source>
</evidence>
<evidence type="ECO:0000259" key="14">
    <source>
        <dbReference type="Pfam" id="PF00920"/>
    </source>
</evidence>
<evidence type="ECO:0000313" key="16">
    <source>
        <dbReference type="EMBL" id="STJ54658.1"/>
    </source>
</evidence>
<dbReference type="GO" id="GO:0008675">
    <property type="term" value="F:2-dehydro-3-deoxy-phosphogluconate aldolase activity"/>
    <property type="evidence" value="ECO:0007669"/>
    <property type="project" value="UniProtKB-EC"/>
</dbReference>
<dbReference type="SUPFAM" id="SSF52016">
    <property type="entry name" value="LeuD/IlvD-like"/>
    <property type="match status" value="1"/>
</dbReference>
<dbReference type="EMBL" id="UGDD01000002">
    <property type="protein sequence ID" value="STJ54658.1"/>
    <property type="molecule type" value="Genomic_DNA"/>
</dbReference>
<dbReference type="InterPro" id="IPR013785">
    <property type="entry name" value="Aldolase_TIM"/>
</dbReference>
<feature type="binding site" evidence="12">
    <location>
        <position position="154"/>
    </location>
    <ligand>
        <name>[4Fe-4S] cluster</name>
        <dbReference type="ChEBI" id="CHEBI:49883"/>
    </ligand>
</feature>
<dbReference type="GO" id="GO:0005829">
    <property type="term" value="C:cytosol"/>
    <property type="evidence" value="ECO:0007669"/>
    <property type="project" value="TreeGrafter"/>
</dbReference>
<comment type="pathway">
    <text evidence="12">Carbohydrate metabolism; Entner-Doudoroff pathway.</text>
</comment>
<dbReference type="Gene3D" id="3.50.30.80">
    <property type="entry name" value="IlvD/EDD C-terminal domain-like"/>
    <property type="match status" value="1"/>
</dbReference>
<dbReference type="UniPathway" id="UPA00856">
    <property type="reaction ID" value="UER00829"/>
</dbReference>
<sequence>MNPQLLRVTNRIIERSRETRSAYLARIEQAKTSTVHRSQLACGNLAHGFAACQPEDKASLKSMLRNNIAIITSYNDMLSAHQPYEHYPEIIRKALHEANAVGQVAGGVPAMCDGVTQGQDGMELSLLSREVIAMSAAVGLSHNMFDGALFLGVCDKIVPGLTMAALSFGHLPAVFVPSGPMASGLPNKEKVRIRQLYAEGKVDRMALLESEAASYHAPGTCTFYGTANTNQMVVEFMGMQLPGSSFVHPDSPLRDALTAAAARQVTRMTGNGNEWMPIGKMIDEKVVVNGIVALLATGGSTNHTMHLVAMARAAGIQINWDDFSDLSDVVPLMARLYPNGPADINHFQAAGGVPVLVRELLKAGLLHEDVNTVAGFGLSRYTLEPWLNNGELDWREGAEKSLDSNVIASFEQPFSHHGGTKVLSGNLGRAVMKTSAVPVENQVIEAPAVVFESQHDVMPAFEAGLLDRDCVVVVRHQGPKANGMPELHKLMPPLGVLLDRCFKIALVTDGRLSGASGKVPSAIHVTPEAYDGGLLAKVRDGDIIRVNGQTGELTLLVDEAELAAREPHIPDLSASRVGTGRELFSALREKTVRCRTGRNLYHFLRRQICNQARENSDEKLENKCRINPDHRPVVPVIVVKKLEHAVPMAKALVAGGVRVLEVTLRTECAVDAIRAIAKEVPEAIVGAGTVLNPQQLAEVTEAGAQFAISPGLTEPLLKAATEGTIPLIPGISTVSELMLGMDYGLKEFKFFPAEANGGVKAPAGDRGSVLPGPFLPDGWYFSG</sequence>
<dbReference type="GO" id="GO:0004456">
    <property type="term" value="F:phosphogluconate dehydratase activity"/>
    <property type="evidence" value="ECO:0007669"/>
    <property type="project" value="UniProtKB-UniRule"/>
</dbReference>
<feature type="domain" description="Dihydroxy-acid/6-phosphogluconate dehydratase C-terminal" evidence="15">
    <location>
        <begin position="405"/>
        <end position="590"/>
    </location>
</feature>
<keyword evidence="7 12" id="KW-0411">Iron-sulfur</keyword>
<proteinExistence type="inferred from homology"/>
<comment type="cofactor">
    <cofactor evidence="12">
        <name>[4Fe-4S] cluster</name>
        <dbReference type="ChEBI" id="CHEBI:49883"/>
    </cofactor>
    <text evidence="12">Binds 1 [4Fe-4S] cluster.</text>
</comment>
<comment type="catalytic activity">
    <reaction evidence="12">
        <text>6-phospho-D-gluconate = 2-dehydro-3-deoxy-6-phospho-D-gluconate + H2O</text>
        <dbReference type="Rhea" id="RHEA:17277"/>
        <dbReference type="ChEBI" id="CHEBI:15377"/>
        <dbReference type="ChEBI" id="CHEBI:57569"/>
        <dbReference type="ChEBI" id="CHEBI:58759"/>
        <dbReference type="EC" id="4.2.1.12"/>
    </reaction>
</comment>
<dbReference type="PROSITE" id="PS00160">
    <property type="entry name" value="ALDOLASE_KDPG_KHG_2"/>
    <property type="match status" value="1"/>
</dbReference>
<dbReference type="InterPro" id="IPR020558">
    <property type="entry name" value="DiOHA_6PGluconate_deHydtase_CS"/>
</dbReference>
<accession>A0A376WXF1</accession>
<evidence type="ECO:0000256" key="7">
    <source>
        <dbReference type="ARBA" id="ARBA00023014"/>
    </source>
</evidence>
<evidence type="ECO:0000313" key="17">
    <source>
        <dbReference type="Proteomes" id="UP000254503"/>
    </source>
</evidence>
<dbReference type="SUPFAM" id="SSF51569">
    <property type="entry name" value="Aldolase"/>
    <property type="match status" value="1"/>
</dbReference>
<evidence type="ECO:0000256" key="10">
    <source>
        <dbReference type="ARBA" id="ARBA00023270"/>
    </source>
</evidence>
<evidence type="ECO:0000256" key="3">
    <source>
        <dbReference type="ARBA" id="ARBA00006486"/>
    </source>
</evidence>
<evidence type="ECO:0000256" key="5">
    <source>
        <dbReference type="ARBA" id="ARBA00022723"/>
    </source>
</evidence>
<dbReference type="HAMAP" id="MF_02094">
    <property type="entry name" value="Edd"/>
    <property type="match status" value="1"/>
</dbReference>
<dbReference type="InterPro" id="IPR031338">
    <property type="entry name" value="KDPG/KHG_AS_2"/>
</dbReference>
<evidence type="ECO:0000256" key="1">
    <source>
        <dbReference type="ARBA" id="ARBA00000654"/>
    </source>
</evidence>
<dbReference type="InterPro" id="IPR000887">
    <property type="entry name" value="Aldlse_KDPG_KHG"/>
</dbReference>
<dbReference type="EC" id="4.2.1.12" evidence="12 13"/>
<feature type="domain" description="Dihydroxy-acid/6-phosphogluconate dehydratase N-terminal" evidence="14">
    <location>
        <begin position="66"/>
        <end position="378"/>
    </location>
</feature>
<evidence type="ECO:0000256" key="2">
    <source>
        <dbReference type="ARBA" id="ARBA00004736"/>
    </source>
</evidence>
<evidence type="ECO:0000256" key="8">
    <source>
        <dbReference type="ARBA" id="ARBA00023064"/>
    </source>
</evidence>
<dbReference type="AlphaFoldDB" id="A0A376WXF1"/>
<dbReference type="GO" id="GO:0009255">
    <property type="term" value="P:Entner-Doudoroff pathway through 6-phosphogluconate"/>
    <property type="evidence" value="ECO:0007669"/>
    <property type="project" value="UniProtKB-UniRule"/>
</dbReference>
<dbReference type="GO" id="GO:0019521">
    <property type="term" value="P:D-gluconate metabolic process"/>
    <property type="evidence" value="ECO:0007669"/>
    <property type="project" value="UniProtKB-KW"/>
</dbReference>
<dbReference type="UniPathway" id="UPA00227"/>
<keyword evidence="8 12" id="KW-0311">Gluconate utilization</keyword>
<evidence type="ECO:0000256" key="6">
    <source>
        <dbReference type="ARBA" id="ARBA00023004"/>
    </source>
</evidence>
<dbReference type="InterPro" id="IPR042096">
    <property type="entry name" value="Dihydro-acid_dehy_C"/>
</dbReference>
<dbReference type="PROSITE" id="PS00886">
    <property type="entry name" value="ILVD_EDD_1"/>
    <property type="match status" value="1"/>
</dbReference>
<dbReference type="PROSITE" id="PS00887">
    <property type="entry name" value="ILVD_EDD_2"/>
    <property type="match status" value="1"/>
</dbReference>
<dbReference type="InterPro" id="IPR004786">
    <property type="entry name" value="6-phosphgluc_deHydtase"/>
</dbReference>
<keyword evidence="9 12" id="KW-0456">Lyase</keyword>
<dbReference type="Proteomes" id="UP000254503">
    <property type="component" value="Unassembled WGS sequence"/>
</dbReference>
<comment type="pathway">
    <text evidence="2">Carbohydrate acid metabolism; 2-dehydro-3-deoxy-D-gluconate degradation; D-glyceraldehyde 3-phosphate and pyruvate from 2-dehydro-3-deoxy-D-gluconate: step 2/2.</text>
</comment>
<dbReference type="FunFam" id="3.50.30.80:FF:000001">
    <property type="entry name" value="Dihydroxy-acid dehydratase"/>
    <property type="match status" value="1"/>
</dbReference>
<keyword evidence="10" id="KW-0704">Schiff base</keyword>
<dbReference type="Gene3D" id="3.20.20.70">
    <property type="entry name" value="Aldolase class I"/>
    <property type="match status" value="1"/>
</dbReference>
<dbReference type="Pfam" id="PF24877">
    <property type="entry name" value="ILV_EDD_C"/>
    <property type="match status" value="1"/>
</dbReference>
<dbReference type="Pfam" id="PF00920">
    <property type="entry name" value="ILVD_EDD_N"/>
    <property type="match status" value="1"/>
</dbReference>
<gene>
    <name evidence="12 16" type="primary">edd</name>
    <name evidence="16" type="ORF">NCTC9045_02559</name>
</gene>
<dbReference type="InterPro" id="IPR031337">
    <property type="entry name" value="KDPG/KHG_AS_1"/>
</dbReference>
<comment type="function">
    <text evidence="12">Catalyzes the dehydration of 6-phospho-D-gluconate to 2-dehydro-3-deoxy-6-phospho-D-gluconate.</text>
</comment>
<dbReference type="CDD" id="cd00452">
    <property type="entry name" value="KDPG_aldolase"/>
    <property type="match status" value="1"/>
</dbReference>
<keyword evidence="4 12" id="KW-0004">4Fe-4S</keyword>
<comment type="catalytic activity">
    <reaction evidence="1">
        <text>2-dehydro-3-deoxy-6-phospho-D-gluconate = D-glyceraldehyde 3-phosphate + pyruvate</text>
        <dbReference type="Rhea" id="RHEA:17089"/>
        <dbReference type="ChEBI" id="CHEBI:15361"/>
        <dbReference type="ChEBI" id="CHEBI:57569"/>
        <dbReference type="ChEBI" id="CHEBI:59776"/>
        <dbReference type="EC" id="4.1.2.14"/>
    </reaction>
</comment>
<keyword evidence="11 12" id="KW-0119">Carbohydrate metabolism</keyword>
<dbReference type="InterPro" id="IPR056740">
    <property type="entry name" value="ILV_EDD_C"/>
</dbReference>
<dbReference type="PANTHER" id="PTHR43661">
    <property type="entry name" value="D-XYLONATE DEHYDRATASE"/>
    <property type="match status" value="1"/>
</dbReference>
<reference evidence="16 17" key="1">
    <citation type="submission" date="2018-06" db="EMBL/GenBank/DDBJ databases">
        <authorList>
            <consortium name="Pathogen Informatics"/>
            <person name="Doyle S."/>
        </authorList>
    </citation>
    <scope>NUCLEOTIDE SEQUENCE [LARGE SCALE GENOMIC DNA]</scope>
    <source>
        <strain evidence="16 17">NCTC9045</strain>
    </source>
</reference>
<dbReference type="GO" id="GO:0051539">
    <property type="term" value="F:4 iron, 4 sulfur cluster binding"/>
    <property type="evidence" value="ECO:0007669"/>
    <property type="project" value="UniProtKB-UniRule"/>
</dbReference>
<dbReference type="GO" id="GO:0046872">
    <property type="term" value="F:metal ion binding"/>
    <property type="evidence" value="ECO:0007669"/>
    <property type="project" value="UniProtKB-KW"/>
</dbReference>
<protein>
    <recommendedName>
        <fullName evidence="12 13">Phosphogluconate dehydratase</fullName>
        <ecNumber evidence="12 13">4.2.1.12</ecNumber>
    </recommendedName>
</protein>
<keyword evidence="5 12" id="KW-0479">Metal-binding</keyword>
<dbReference type="PROSITE" id="PS00159">
    <property type="entry name" value="ALDOLASE_KDPG_KHG_1"/>
    <property type="match status" value="1"/>
</dbReference>
<dbReference type="InterPro" id="IPR000581">
    <property type="entry name" value="ILV_EDD_N"/>
</dbReference>
<organism evidence="16 17">
    <name type="scientific">Escherichia coli</name>
    <dbReference type="NCBI Taxonomy" id="562"/>
    <lineage>
        <taxon>Bacteria</taxon>
        <taxon>Pseudomonadati</taxon>
        <taxon>Pseudomonadota</taxon>
        <taxon>Gammaproteobacteria</taxon>
        <taxon>Enterobacterales</taxon>
        <taxon>Enterobacteriaceae</taxon>
        <taxon>Escherichia</taxon>
    </lineage>
</organism>